<gene>
    <name evidence="1" type="ORF">EDD35_0683</name>
</gene>
<keyword evidence="2" id="KW-1185">Reference proteome</keyword>
<protein>
    <submittedName>
        <fullName evidence="1">Uncharacterized protein</fullName>
    </submittedName>
</protein>
<accession>A0A3N2GQA7</accession>
<proteinExistence type="predicted"/>
<dbReference type="Proteomes" id="UP000274843">
    <property type="component" value="Unassembled WGS sequence"/>
</dbReference>
<evidence type="ECO:0000313" key="1">
    <source>
        <dbReference type="EMBL" id="ROS38409.1"/>
    </source>
</evidence>
<comment type="caution">
    <text evidence="1">The sequence shown here is derived from an EMBL/GenBank/DDBJ whole genome shotgun (WGS) entry which is preliminary data.</text>
</comment>
<reference evidence="1 2" key="1">
    <citation type="submission" date="2018-11" db="EMBL/GenBank/DDBJ databases">
        <title>Sequencing the genomes of 1000 actinobacteria strains.</title>
        <authorList>
            <person name="Klenk H.-P."/>
        </authorList>
    </citation>
    <scope>NUCLEOTIDE SEQUENCE [LARGE SCALE GENOMIC DNA]</scope>
    <source>
        <strain evidence="1 2">DSM 44348</strain>
    </source>
</reference>
<dbReference type="EMBL" id="RKHY01000001">
    <property type="protein sequence ID" value="ROS38409.1"/>
    <property type="molecule type" value="Genomic_DNA"/>
</dbReference>
<dbReference type="GeneID" id="301849240"/>
<dbReference type="RefSeq" id="WP_148085668.1">
    <property type="nucleotide sequence ID" value="NZ_RKHY01000001.1"/>
</dbReference>
<sequence>MGIDVYLHHEDFDITEFHSHQSIFDFDVAFWDPPNSAHELARTSFEFYQGASLLSENLSAAIPGHISRRRSEFRSFLELGRTLVVFAGAHTQLCRDTGKRNYSGTGKNRVTTRLVEPVSLLDTLPVSCEFTPSSGTAIEVKDQRFSSVYQETKRRWSYRAILEGEITHPLAVIRGTDKPLGAIYKFANQGMLIILPDFQGPAELDDEEVEFESIPYDEYAGKLIGWVASLRGDSDARIPDWMQHWSFPEQVARRQALRDLQEDVDKILQKMEELKSADAEEDAWKILATGSGNALEIQAQKAFEALGFEVQESKPGRSDLRMRYDETAIVAEVKGVKKSATEGHAAQLEKWVAEEISAGRGQPKAILIVNAWREKPLDERSDPVFPDQMLPYSEARGHCLVSGLQLLNMARIALEQPEERAALARKLLNTVGVMQGHADLTQIFAPKEEAIADHDTADSPQDCSDG</sequence>
<dbReference type="AlphaFoldDB" id="A0A3N2GQA7"/>
<name>A0A3N2GQA7_9PSEU</name>
<evidence type="ECO:0000313" key="2">
    <source>
        <dbReference type="Proteomes" id="UP000274843"/>
    </source>
</evidence>
<organism evidence="1 2">
    <name type="scientific">Amycolatopsis thermoflava</name>
    <dbReference type="NCBI Taxonomy" id="84480"/>
    <lineage>
        <taxon>Bacteria</taxon>
        <taxon>Bacillati</taxon>
        <taxon>Actinomycetota</taxon>
        <taxon>Actinomycetes</taxon>
        <taxon>Pseudonocardiales</taxon>
        <taxon>Pseudonocardiaceae</taxon>
        <taxon>Amycolatopsis</taxon>
        <taxon>Amycolatopsis methanolica group</taxon>
    </lineage>
</organism>